<protein>
    <submittedName>
        <fullName evidence="1">Glycosyl transferase</fullName>
    </submittedName>
</protein>
<comment type="caution">
    <text evidence="1">The sequence shown here is derived from an EMBL/GenBank/DDBJ whole genome shotgun (WGS) entry which is preliminary data.</text>
</comment>
<dbReference type="PANTHER" id="PTHR45947:SF15">
    <property type="entry name" value="TEICHURONIC ACID BIOSYNTHESIS GLYCOSYLTRANSFERASE TUAC-RELATED"/>
    <property type="match status" value="1"/>
</dbReference>
<dbReference type="Pfam" id="PF13692">
    <property type="entry name" value="Glyco_trans_1_4"/>
    <property type="match status" value="1"/>
</dbReference>
<dbReference type="EMBL" id="BMIW01000009">
    <property type="protein sequence ID" value="GGF96563.1"/>
    <property type="molecule type" value="Genomic_DNA"/>
</dbReference>
<reference evidence="2" key="1">
    <citation type="journal article" date="2019" name="Int. J. Syst. Evol. Microbiol.">
        <title>The Global Catalogue of Microorganisms (GCM) 10K type strain sequencing project: providing services to taxonomists for standard genome sequencing and annotation.</title>
        <authorList>
            <consortium name="The Broad Institute Genomics Platform"/>
            <consortium name="The Broad Institute Genome Sequencing Center for Infectious Disease"/>
            <person name="Wu L."/>
            <person name="Ma J."/>
        </authorList>
    </citation>
    <scope>NUCLEOTIDE SEQUENCE [LARGE SCALE GENOMIC DNA]</scope>
    <source>
        <strain evidence="2">CGMCC 1.15420</strain>
    </source>
</reference>
<name>A0ABQ1VUK2_9BACL</name>
<evidence type="ECO:0000313" key="2">
    <source>
        <dbReference type="Proteomes" id="UP000608420"/>
    </source>
</evidence>
<dbReference type="RefSeq" id="WP_120463738.1">
    <property type="nucleotide sequence ID" value="NZ_BMIW01000009.1"/>
</dbReference>
<proteinExistence type="predicted"/>
<dbReference type="Proteomes" id="UP000608420">
    <property type="component" value="Unassembled WGS sequence"/>
</dbReference>
<dbReference type="SUPFAM" id="SSF53756">
    <property type="entry name" value="UDP-Glycosyltransferase/glycogen phosphorylase"/>
    <property type="match status" value="1"/>
</dbReference>
<keyword evidence="1" id="KW-0808">Transferase</keyword>
<accession>A0ABQ1VUK2</accession>
<dbReference type="InterPro" id="IPR050194">
    <property type="entry name" value="Glycosyltransferase_grp1"/>
</dbReference>
<gene>
    <name evidence="1" type="ORF">GCM10010913_17790</name>
</gene>
<keyword evidence="2" id="KW-1185">Reference proteome</keyword>
<sequence length="387" mass="43129">MKKKIKRICIIADAYPTETNPRNPFIEQLVVTFKDMGIDCTVLNPVSITKALVRNSGLSPKRWSKNIESGVVEIYSPRYLTFSSKKYGPINTNVLNLFFFQRSCLKVLKEIGSNFDAVYGHFIFPSGISAAKISQELNIPAFFAYGENTNYTIDYLGIDRTRNLLKDIRGVISVSSANKSNLLEQNIVEEDKIGVFPNSINNKLFYKRNKIEMRKKYGLPADAFIVVFVGRFIEIKGADRLSKAIEMVGSDTVKSIFIGFGHVGPSCGGILLEGKQPHENIPELLSAADIFVLPTLAEGCCNAIIEAMACGLPIVSSNRSFNDDIIDETCSIRIDPMNIDEVADSIKLLYKNKGLRDKLSNGSLKKARSLNIEERAKNIIDFMESKL</sequence>
<dbReference type="Gene3D" id="3.40.50.2000">
    <property type="entry name" value="Glycogen Phosphorylase B"/>
    <property type="match status" value="2"/>
</dbReference>
<evidence type="ECO:0000313" key="1">
    <source>
        <dbReference type="EMBL" id="GGF96563.1"/>
    </source>
</evidence>
<organism evidence="1 2">
    <name type="scientific">Paenibacillus aceti</name>
    <dbReference type="NCBI Taxonomy" id="1820010"/>
    <lineage>
        <taxon>Bacteria</taxon>
        <taxon>Bacillati</taxon>
        <taxon>Bacillota</taxon>
        <taxon>Bacilli</taxon>
        <taxon>Bacillales</taxon>
        <taxon>Paenibacillaceae</taxon>
        <taxon>Paenibacillus</taxon>
    </lineage>
</organism>
<dbReference type="GO" id="GO:0016740">
    <property type="term" value="F:transferase activity"/>
    <property type="evidence" value="ECO:0007669"/>
    <property type="project" value="UniProtKB-KW"/>
</dbReference>
<dbReference type="PANTHER" id="PTHR45947">
    <property type="entry name" value="SULFOQUINOVOSYL TRANSFERASE SQD2"/>
    <property type="match status" value="1"/>
</dbReference>